<protein>
    <submittedName>
        <fullName evidence="1">Uncharacterized protein</fullName>
    </submittedName>
</protein>
<sequence>MARYNNIGYTYKPMNPADRVKAAVKVGKKVGTAYDNLTDVQQAKIKKAAQTGAKTWTGMSRTQKNTALGVAKKNIQRGTKALRTYGNTTGHKFKAGSARTWTK</sequence>
<dbReference type="EMBL" id="MT141554">
    <property type="protein sequence ID" value="QJA66427.1"/>
    <property type="molecule type" value="Genomic_DNA"/>
</dbReference>
<reference evidence="1" key="1">
    <citation type="submission" date="2020-03" db="EMBL/GenBank/DDBJ databases">
        <title>The deep terrestrial virosphere.</title>
        <authorList>
            <person name="Holmfeldt K."/>
            <person name="Nilsson E."/>
            <person name="Simone D."/>
            <person name="Lopez-Fernandez M."/>
            <person name="Wu X."/>
            <person name="de Brujin I."/>
            <person name="Lundin D."/>
            <person name="Andersson A."/>
            <person name="Bertilsson S."/>
            <person name="Dopson M."/>
        </authorList>
    </citation>
    <scope>NUCLEOTIDE SEQUENCE</scope>
    <source>
        <strain evidence="2">MM415A00570</strain>
        <strain evidence="1">MM415B00353</strain>
    </source>
</reference>
<evidence type="ECO:0000313" key="1">
    <source>
        <dbReference type="EMBL" id="QJA66427.1"/>
    </source>
</evidence>
<evidence type="ECO:0000313" key="2">
    <source>
        <dbReference type="EMBL" id="QJA81208.1"/>
    </source>
</evidence>
<dbReference type="EMBL" id="MT142451">
    <property type="protein sequence ID" value="QJA81208.1"/>
    <property type="molecule type" value="Genomic_DNA"/>
</dbReference>
<gene>
    <name evidence="2" type="ORF">MM415A00570_0019</name>
    <name evidence="1" type="ORF">MM415B00353_0074</name>
</gene>
<dbReference type="AlphaFoldDB" id="A0A6M3JBT3"/>
<name>A0A6M3JBT3_9ZZZZ</name>
<organism evidence="1">
    <name type="scientific">viral metagenome</name>
    <dbReference type="NCBI Taxonomy" id="1070528"/>
    <lineage>
        <taxon>unclassified sequences</taxon>
        <taxon>metagenomes</taxon>
        <taxon>organismal metagenomes</taxon>
    </lineage>
</organism>
<accession>A0A6M3JBT3</accession>
<proteinExistence type="predicted"/>